<dbReference type="CDD" id="cd01644">
    <property type="entry name" value="RT_pepA17"/>
    <property type="match status" value="1"/>
</dbReference>
<keyword evidence="1" id="KW-0175">Coiled coil</keyword>
<dbReference type="SUPFAM" id="SSF56672">
    <property type="entry name" value="DNA/RNA polymerases"/>
    <property type="match status" value="1"/>
</dbReference>
<feature type="coiled-coil region" evidence="1">
    <location>
        <begin position="796"/>
        <end position="826"/>
    </location>
</feature>
<dbReference type="Pfam" id="PF05380">
    <property type="entry name" value="Peptidase_A17"/>
    <property type="match status" value="1"/>
</dbReference>
<reference evidence="3" key="1">
    <citation type="submission" date="2025-08" db="UniProtKB">
        <authorList>
            <consortium name="RefSeq"/>
        </authorList>
    </citation>
    <scope>IDENTIFICATION</scope>
    <source>
        <strain evidence="3">Ishihara</strain>
        <tissue evidence="3">Whole body</tissue>
    </source>
</reference>
<dbReference type="InterPro" id="IPR005312">
    <property type="entry name" value="DUF1759"/>
</dbReference>
<dbReference type="PANTHER" id="PTHR47331:SF1">
    <property type="entry name" value="GAG-LIKE PROTEIN"/>
    <property type="match status" value="1"/>
</dbReference>
<sequence>MDIIRINELIKSQENDYIELKRTWDNIKKDSSSRKNQKYITERRAKLNSVYERASQNHRLLQDQEILSTHKYLTLNYFDTHIQTMYDAVIDHLKECEDKLHQTKKVSDIKINDDKQEDMTISPKLFVQKYRLNQLKKKIETAKTAVVQQKPAWQLQALINNLEKLFQDIEETHIQLLMEQSTIDDEYFNNDCFTDAQEQFEEIIQDLHEQINDKTVQTSRNHPTKLPRINIPTFAGNYESWNSFYDLFKKIIDENCTISTTEKMQYLKTHVRGDAEKLIKHLTVNEVNYKAALTLLENRYKDERKITQTFIDKLIDLPKIQTPNAKMLRNMHDCINESLEALKTQNINISTWSPILTRMVNRKWDPDTNMRYEDQLQEPNKLQDFKELMKFLEKRFKSLESSANMTTTNDLHSTYSPNMQGKTNWQEKKGLCWYCQKDHNIHYCQAFKALHVNDRIRKVQEKQMCYVCLMHDAKKECISNKYKHCEICNKAHSTLLHRNTNEYLLAKQQGQNSITKNTNQVTKPGTSTTYDHKSQITEKKKIMTHATMQLHNSHKTILLATALVQSKTFDGTPLLLRVLCDQGSEASLCTEEVAQLLGFPKQKIKAEINGIADNIPKTSNYMIDVTLQPRFPSEYKLSTSLIVLPKLTSSVPKENVQKLDPQKIENKIIADPTYYKQGPIDIILGAEEYSKILLQGFEKIDSGIISQNTEFGWILSGFCSTEPRNTIKILSLITRADEIQLNKFWELEDITENHQLNKEDQQCEQFYKDTTQRNKNGTYTVRLPFKDPSLEYGNTRQKAAARLIQLEKRLEKNKKLREKYNDFMKEYINMNHMIKVNKTNNYEGKYYIPHQPVIREDALTTKLRCVFDASSKSNTKISLNDNLHKGPRLQQDLATILLRWRKHKVVFMADIEKMYRFIKIHREDQPFQRILWRWTINQPIEEYELTTVTYGTTAAPYLAIRTLQQLATDEQKTYPLASKITLEDFYVDDVLSGDESIEKAKYLQNQLTNMLRAGGFNLRKWSSNSAELLENIPVENVDDKTIKLPLDENRKSLGVIWAPNEDSFQFKITITTTENPTKKNIFSEIAKLFDPHGWLQPVLITMKLLIQEIWISGIDWNEQVPERINKKWTHIQQQLHHIEKIRIPRWLQYTTGVPIELHGFSDASEKAYGAVVYCRTKVNNTTYRVSLLQAKSKVAPKKHKTTLPRLELCAAAL</sequence>
<accession>A0A9J7E5K2</accession>
<dbReference type="Proteomes" id="UP000301870">
    <property type="component" value="Chromosome 20"/>
</dbReference>
<organism evidence="2 3">
    <name type="scientific">Spodoptera litura</name>
    <name type="common">Asian cotton leafworm</name>
    <dbReference type="NCBI Taxonomy" id="69820"/>
    <lineage>
        <taxon>Eukaryota</taxon>
        <taxon>Metazoa</taxon>
        <taxon>Ecdysozoa</taxon>
        <taxon>Arthropoda</taxon>
        <taxon>Hexapoda</taxon>
        <taxon>Insecta</taxon>
        <taxon>Pterygota</taxon>
        <taxon>Neoptera</taxon>
        <taxon>Endopterygota</taxon>
        <taxon>Lepidoptera</taxon>
        <taxon>Glossata</taxon>
        <taxon>Ditrysia</taxon>
        <taxon>Noctuoidea</taxon>
        <taxon>Noctuidae</taxon>
        <taxon>Amphipyrinae</taxon>
        <taxon>Spodoptera</taxon>
    </lineage>
</organism>
<dbReference type="GeneID" id="111355259"/>
<evidence type="ECO:0000256" key="1">
    <source>
        <dbReference type="SAM" id="Coils"/>
    </source>
</evidence>
<name>A0A9J7E5K2_SPOLT</name>
<dbReference type="GO" id="GO:0071897">
    <property type="term" value="P:DNA biosynthetic process"/>
    <property type="evidence" value="ECO:0007669"/>
    <property type="project" value="UniProtKB-ARBA"/>
</dbReference>
<dbReference type="PANTHER" id="PTHR47331">
    <property type="entry name" value="PHD-TYPE DOMAIN-CONTAINING PROTEIN"/>
    <property type="match status" value="1"/>
</dbReference>
<dbReference type="OrthoDB" id="8052806at2759"/>
<evidence type="ECO:0000313" key="3">
    <source>
        <dbReference type="RefSeq" id="XP_022824808.1"/>
    </source>
</evidence>
<feature type="coiled-coil region" evidence="1">
    <location>
        <begin position="152"/>
        <end position="179"/>
    </location>
</feature>
<dbReference type="RefSeq" id="XP_022824808.1">
    <property type="nucleotide sequence ID" value="XM_022969040.1"/>
</dbReference>
<proteinExistence type="predicted"/>
<dbReference type="InterPro" id="IPR043502">
    <property type="entry name" value="DNA/RNA_pol_sf"/>
</dbReference>
<dbReference type="InterPro" id="IPR008042">
    <property type="entry name" value="Retrotrans_Pao"/>
</dbReference>
<evidence type="ECO:0000313" key="2">
    <source>
        <dbReference type="Proteomes" id="UP000301870"/>
    </source>
</evidence>
<keyword evidence="2" id="KW-1185">Reference proteome</keyword>
<dbReference type="AlphaFoldDB" id="A0A9J7E5K2"/>
<dbReference type="Pfam" id="PF03564">
    <property type="entry name" value="DUF1759"/>
    <property type="match status" value="1"/>
</dbReference>
<protein>
    <submittedName>
        <fullName evidence="3">Uncharacterized protein LOC111355259</fullName>
    </submittedName>
</protein>
<gene>
    <name evidence="3" type="primary">LOC111355259</name>
</gene>
<dbReference type="KEGG" id="sliu:111355259"/>